<evidence type="ECO:0000313" key="2">
    <source>
        <dbReference type="EMBL" id="KAK3263449.1"/>
    </source>
</evidence>
<proteinExistence type="predicted"/>
<feature type="compositionally biased region" description="Polar residues" evidence="1">
    <location>
        <begin position="277"/>
        <end position="288"/>
    </location>
</feature>
<gene>
    <name evidence="2" type="ORF">CYMTET_27742</name>
</gene>
<sequence length="288" mass="29979">GSSAIMGGAVAAAPSWGALGRWDCSSEPGMPLLMGDAAGMAVMVEMAPLPQAGGSTEVWIRERQSKVHSGEPAREVLSCPAVATASPQVRCCALCGASKSAVACTRGPLVDSTPFPKQQVTEGQVAAAPMIYAVLEAGIEGASQRAPSHPSTRGSPRGKGIDGGAEAGHGPPRHRAARGLMAALRPDMDPLDIERQGNWKSLCFERHRATSVQRGLLAPAREAARPGRRGGAPWPERRCERSEPVSDMGREGGGAGRGPEVQEHCERRASLAKEQAPVQQLPSSSGFS</sequence>
<feature type="compositionally biased region" description="Basic and acidic residues" evidence="1">
    <location>
        <begin position="235"/>
        <end position="250"/>
    </location>
</feature>
<evidence type="ECO:0000313" key="3">
    <source>
        <dbReference type="Proteomes" id="UP001190700"/>
    </source>
</evidence>
<protein>
    <submittedName>
        <fullName evidence="2">Uncharacterized protein</fullName>
    </submittedName>
</protein>
<reference evidence="2 3" key="1">
    <citation type="journal article" date="2015" name="Genome Biol. Evol.">
        <title>Comparative Genomics of a Bacterivorous Green Alga Reveals Evolutionary Causalities and Consequences of Phago-Mixotrophic Mode of Nutrition.</title>
        <authorList>
            <person name="Burns J.A."/>
            <person name="Paasch A."/>
            <person name="Narechania A."/>
            <person name="Kim E."/>
        </authorList>
    </citation>
    <scope>NUCLEOTIDE SEQUENCE [LARGE SCALE GENOMIC DNA]</scope>
    <source>
        <strain evidence="2 3">PLY_AMNH</strain>
    </source>
</reference>
<keyword evidence="3" id="KW-1185">Reference proteome</keyword>
<feature type="compositionally biased region" description="Basic and acidic residues" evidence="1">
    <location>
        <begin position="260"/>
        <end position="271"/>
    </location>
</feature>
<dbReference type="Proteomes" id="UP001190700">
    <property type="component" value="Unassembled WGS sequence"/>
</dbReference>
<organism evidence="2 3">
    <name type="scientific">Cymbomonas tetramitiformis</name>
    <dbReference type="NCBI Taxonomy" id="36881"/>
    <lineage>
        <taxon>Eukaryota</taxon>
        <taxon>Viridiplantae</taxon>
        <taxon>Chlorophyta</taxon>
        <taxon>Pyramimonadophyceae</taxon>
        <taxon>Pyramimonadales</taxon>
        <taxon>Pyramimonadaceae</taxon>
        <taxon>Cymbomonas</taxon>
    </lineage>
</organism>
<accession>A0AAE0KWV6</accession>
<comment type="caution">
    <text evidence="2">The sequence shown here is derived from an EMBL/GenBank/DDBJ whole genome shotgun (WGS) entry which is preliminary data.</text>
</comment>
<feature type="non-terminal residue" evidence="2">
    <location>
        <position position="1"/>
    </location>
</feature>
<name>A0AAE0KWV6_9CHLO</name>
<feature type="compositionally biased region" description="Polar residues" evidence="1">
    <location>
        <begin position="145"/>
        <end position="154"/>
    </location>
</feature>
<dbReference type="AlphaFoldDB" id="A0AAE0KWV6"/>
<feature type="region of interest" description="Disordered" evidence="1">
    <location>
        <begin position="142"/>
        <end position="174"/>
    </location>
</feature>
<feature type="region of interest" description="Disordered" evidence="1">
    <location>
        <begin position="218"/>
        <end position="288"/>
    </location>
</feature>
<evidence type="ECO:0000256" key="1">
    <source>
        <dbReference type="SAM" id="MobiDB-lite"/>
    </source>
</evidence>
<dbReference type="EMBL" id="LGRX02015441">
    <property type="protein sequence ID" value="KAK3263449.1"/>
    <property type="molecule type" value="Genomic_DNA"/>
</dbReference>